<dbReference type="SUPFAM" id="SSF56784">
    <property type="entry name" value="HAD-like"/>
    <property type="match status" value="1"/>
</dbReference>
<dbReference type="EMBL" id="VMBG01000002">
    <property type="protein sequence ID" value="TSJ76705.1"/>
    <property type="molecule type" value="Genomic_DNA"/>
</dbReference>
<proteinExistence type="predicted"/>
<dbReference type="InterPro" id="IPR036412">
    <property type="entry name" value="HAD-like_sf"/>
</dbReference>
<sequence length="238" mass="26693">MPSRELVIAFDADDTLWHNENIFEDVHARYRDMLASYHGTEAVEDAFFATEMRNLDLYGYGVKGFTLSAIETAIQLTGGKISAEEIRQLIDLGRTMLAHPVELLDGVAETLAALAPAHRLLVITKGDLRDQERKLSKSGVADYFKAAEIVSEKDTATYASILKRHDILPENFLMVGNSLKSDIFPVTALGGYAVHLPYHITWKHERSDVIPLEKNHFFTLGSLRDLPPLIEKLMVERA</sequence>
<evidence type="ECO:0000256" key="1">
    <source>
        <dbReference type="ARBA" id="ARBA00022801"/>
    </source>
</evidence>
<protein>
    <submittedName>
        <fullName evidence="2">HAD family hydrolase</fullName>
    </submittedName>
</protein>
<dbReference type="Proteomes" id="UP000315648">
    <property type="component" value="Unassembled WGS sequence"/>
</dbReference>
<evidence type="ECO:0000313" key="3">
    <source>
        <dbReference type="Proteomes" id="UP000315648"/>
    </source>
</evidence>
<dbReference type="SFLD" id="SFLDG01129">
    <property type="entry name" value="C1.5:_HAD__Beta-PGM__Phosphata"/>
    <property type="match status" value="1"/>
</dbReference>
<dbReference type="InterPro" id="IPR023198">
    <property type="entry name" value="PGP-like_dom2"/>
</dbReference>
<name>A0A556QJ72_9BACT</name>
<evidence type="ECO:0000313" key="2">
    <source>
        <dbReference type="EMBL" id="TSJ76705.1"/>
    </source>
</evidence>
<reference evidence="2 3" key="1">
    <citation type="submission" date="2019-07" db="EMBL/GenBank/DDBJ databases">
        <title>Description of 53C-WASEF.</title>
        <authorList>
            <person name="Pitt A."/>
            <person name="Hahn M.W."/>
        </authorList>
    </citation>
    <scope>NUCLEOTIDE SEQUENCE [LARGE SCALE GENOMIC DNA]</scope>
    <source>
        <strain evidence="2 3">53C-WASEF</strain>
    </source>
</reference>
<dbReference type="CDD" id="cd07515">
    <property type="entry name" value="HAD-like"/>
    <property type="match status" value="1"/>
</dbReference>
<dbReference type="Gene3D" id="3.40.50.1000">
    <property type="entry name" value="HAD superfamily/HAD-like"/>
    <property type="match status" value="1"/>
</dbReference>
<accession>A0A556QJ72</accession>
<comment type="caution">
    <text evidence="2">The sequence shown here is derived from an EMBL/GenBank/DDBJ whole genome shotgun (WGS) entry which is preliminary data.</text>
</comment>
<keyword evidence="1 2" id="KW-0378">Hydrolase</keyword>
<organism evidence="2 3">
    <name type="scientific">Rariglobus hedericola</name>
    <dbReference type="NCBI Taxonomy" id="2597822"/>
    <lineage>
        <taxon>Bacteria</taxon>
        <taxon>Pseudomonadati</taxon>
        <taxon>Verrucomicrobiota</taxon>
        <taxon>Opitutia</taxon>
        <taxon>Opitutales</taxon>
        <taxon>Opitutaceae</taxon>
        <taxon>Rariglobus</taxon>
    </lineage>
</organism>
<keyword evidence="3" id="KW-1185">Reference proteome</keyword>
<dbReference type="Pfam" id="PF00702">
    <property type="entry name" value="Hydrolase"/>
    <property type="match status" value="1"/>
</dbReference>
<dbReference type="PANTHER" id="PTHR43316:SF8">
    <property type="entry name" value="HAD FAMILY HYDROLASE"/>
    <property type="match status" value="1"/>
</dbReference>
<dbReference type="GO" id="GO:0016787">
    <property type="term" value="F:hydrolase activity"/>
    <property type="evidence" value="ECO:0007669"/>
    <property type="project" value="UniProtKB-KW"/>
</dbReference>
<dbReference type="SFLD" id="SFLDS00003">
    <property type="entry name" value="Haloacid_Dehalogenase"/>
    <property type="match status" value="1"/>
</dbReference>
<dbReference type="AlphaFoldDB" id="A0A556QJ72"/>
<dbReference type="PANTHER" id="PTHR43316">
    <property type="entry name" value="HYDROLASE, HALOACID DELAHOGENASE-RELATED"/>
    <property type="match status" value="1"/>
</dbReference>
<dbReference type="OrthoDB" id="6101375at2"/>
<dbReference type="InterPro" id="IPR023214">
    <property type="entry name" value="HAD_sf"/>
</dbReference>
<dbReference type="Gene3D" id="1.10.150.240">
    <property type="entry name" value="Putative phosphatase, domain 2"/>
    <property type="match status" value="1"/>
</dbReference>
<gene>
    <name evidence="2" type="ORF">FPL22_11300</name>
</gene>
<dbReference type="InterPro" id="IPR051540">
    <property type="entry name" value="S-2-haloacid_dehalogenase"/>
</dbReference>
<dbReference type="RefSeq" id="WP_144230462.1">
    <property type="nucleotide sequence ID" value="NZ_CBCRVV010000014.1"/>
</dbReference>